<protein>
    <recommendedName>
        <fullName evidence="4">C1q domain-containing protein</fullName>
    </recommendedName>
</protein>
<dbReference type="InterPro" id="IPR036259">
    <property type="entry name" value="MFS_trans_sf"/>
</dbReference>
<feature type="transmembrane region" description="Helical" evidence="2">
    <location>
        <begin position="571"/>
        <end position="593"/>
    </location>
</feature>
<dbReference type="Pfam" id="PF00386">
    <property type="entry name" value="C1q"/>
    <property type="match status" value="1"/>
</dbReference>
<keyword evidence="2" id="KW-0812">Transmembrane</keyword>
<feature type="transmembrane region" description="Helical" evidence="2">
    <location>
        <begin position="450"/>
        <end position="470"/>
    </location>
</feature>
<accession>A0A8S3S5S4</accession>
<dbReference type="SUPFAM" id="SSF103473">
    <property type="entry name" value="MFS general substrate transporter"/>
    <property type="match status" value="1"/>
</dbReference>
<dbReference type="GO" id="GO:0008028">
    <property type="term" value="F:monocarboxylic acid transmembrane transporter activity"/>
    <property type="evidence" value="ECO:0007669"/>
    <property type="project" value="TreeGrafter"/>
</dbReference>
<dbReference type="PANTHER" id="PTHR11360">
    <property type="entry name" value="MONOCARBOXYLATE TRANSPORTER"/>
    <property type="match status" value="1"/>
</dbReference>
<keyword evidence="3" id="KW-0732">Signal</keyword>
<dbReference type="Proteomes" id="UP000683360">
    <property type="component" value="Unassembled WGS sequence"/>
</dbReference>
<evidence type="ECO:0000313" key="6">
    <source>
        <dbReference type="Proteomes" id="UP000683360"/>
    </source>
</evidence>
<dbReference type="InterPro" id="IPR001073">
    <property type="entry name" value="C1q_dom"/>
</dbReference>
<feature type="transmembrane region" description="Helical" evidence="2">
    <location>
        <begin position="417"/>
        <end position="438"/>
    </location>
</feature>
<dbReference type="Pfam" id="PF07690">
    <property type="entry name" value="MFS_1"/>
    <property type="match status" value="1"/>
</dbReference>
<dbReference type="OrthoDB" id="6286464at2759"/>
<dbReference type="InterPro" id="IPR050327">
    <property type="entry name" value="Proton-linked_MCT"/>
</dbReference>
<dbReference type="InterPro" id="IPR011701">
    <property type="entry name" value="MFS"/>
</dbReference>
<feature type="transmembrane region" description="Helical" evidence="2">
    <location>
        <begin position="298"/>
        <end position="322"/>
    </location>
</feature>
<dbReference type="AlphaFoldDB" id="A0A8S3S5S4"/>
<keyword evidence="2" id="KW-0472">Membrane</keyword>
<dbReference type="PANTHER" id="PTHR11360:SF284">
    <property type="entry name" value="EG:103B4.3 PROTEIN-RELATED"/>
    <property type="match status" value="1"/>
</dbReference>
<keyword evidence="6" id="KW-1185">Reference proteome</keyword>
<reference evidence="5" key="1">
    <citation type="submission" date="2021-03" db="EMBL/GenBank/DDBJ databases">
        <authorList>
            <person name="Bekaert M."/>
        </authorList>
    </citation>
    <scope>NUCLEOTIDE SEQUENCE</scope>
</reference>
<feature type="transmembrane region" description="Helical" evidence="2">
    <location>
        <begin position="482"/>
        <end position="500"/>
    </location>
</feature>
<evidence type="ECO:0000256" key="3">
    <source>
        <dbReference type="SAM" id="SignalP"/>
    </source>
</evidence>
<feature type="domain" description="C1q" evidence="4">
    <location>
        <begin position="169"/>
        <end position="248"/>
    </location>
</feature>
<dbReference type="InterPro" id="IPR008983">
    <property type="entry name" value="Tumour_necrosis_fac-like_dom"/>
</dbReference>
<evidence type="ECO:0000256" key="1">
    <source>
        <dbReference type="SAM" id="Coils"/>
    </source>
</evidence>
<feature type="transmembrane region" description="Helical" evidence="2">
    <location>
        <begin position="506"/>
        <end position="529"/>
    </location>
</feature>
<dbReference type="SUPFAM" id="SSF49842">
    <property type="entry name" value="TNF-like"/>
    <property type="match status" value="1"/>
</dbReference>
<feature type="coiled-coil region" evidence="1">
    <location>
        <begin position="37"/>
        <end position="75"/>
    </location>
</feature>
<gene>
    <name evidence="5" type="ORF">MEDL_28277</name>
</gene>
<evidence type="ECO:0000256" key="2">
    <source>
        <dbReference type="SAM" id="Phobius"/>
    </source>
</evidence>
<name>A0A8S3S5S4_MYTED</name>
<feature type="transmembrane region" description="Helical" evidence="2">
    <location>
        <begin position="273"/>
        <end position="292"/>
    </location>
</feature>
<dbReference type="Gene3D" id="1.20.1250.20">
    <property type="entry name" value="MFS general substrate transporter like domains"/>
    <property type="match status" value="1"/>
</dbReference>
<evidence type="ECO:0000313" key="5">
    <source>
        <dbReference type="EMBL" id="CAG2214443.1"/>
    </source>
</evidence>
<dbReference type="EMBL" id="CAJPWZ010001408">
    <property type="protein sequence ID" value="CAG2214443.1"/>
    <property type="molecule type" value="Genomic_DNA"/>
</dbReference>
<keyword evidence="2" id="KW-1133">Transmembrane helix</keyword>
<keyword evidence="1" id="KW-0175">Coiled coil</keyword>
<feature type="chain" id="PRO_5035845985" description="C1q domain-containing protein" evidence="3">
    <location>
        <begin position="20"/>
        <end position="616"/>
    </location>
</feature>
<feature type="signal peptide" evidence="3">
    <location>
        <begin position="1"/>
        <end position="19"/>
    </location>
</feature>
<dbReference type="Gene3D" id="2.60.120.40">
    <property type="match status" value="1"/>
</dbReference>
<feature type="transmembrane region" description="Helical" evidence="2">
    <location>
        <begin position="541"/>
        <end position="559"/>
    </location>
</feature>
<sequence length="616" mass="68390">MGLPSVYGLLLCLILPADAFLSDSEKWKHVETFFTEIQQQQSELKKVNTQLSETIENQIHVIKKLENRIAILESADCECRKLDKAKEIVFTADFDSKLQKNYEETYVNVKNNRTDDVKQSSKGITVPILQRQRRISGMCEIRSITRLCFCFTDVSTGSFAKAVKLGNIAFYVYMPSDEPIPAPKHILVFRGVLTNVGGHYNKFSGMCTVPENGIYVFTWTVVCESQGNRVTQVVVNTEVVWAAMCDARIGKTLAYGPGVVIVGMYFSRRRGIAVGLGTSGVALGAFAVPTLVELSFSEYGYFGAFIIMTGIALQLIVCGFLLRPLSLHKQITEHDRRKLQILKWNEDNKSLVCLAKSQEHAKPLPTDTVHRPSKIIVKDSNCFAKASLKVDEKIKKQNQNGKFCDFSLLRNNRFSSLCAAVVLFNVSYQSSMIFLPALSVKLGIDEFESFPVVVVGICDGLGRIISGFLFDRKCIKPIRCYIYNAALFCLGVTTLFIPLVRNTTQFGIVCAILGLFLGNGVSQQSVVIVDILGEENLSCGFGILILFQGIGTFIGPPLSGLLKDINGSYDYAFYLGGVCAIFGAAIFMGANIVHYKLEKNMYSIESKDHLKDQTRF</sequence>
<organism evidence="5 6">
    <name type="scientific">Mytilus edulis</name>
    <name type="common">Blue mussel</name>
    <dbReference type="NCBI Taxonomy" id="6550"/>
    <lineage>
        <taxon>Eukaryota</taxon>
        <taxon>Metazoa</taxon>
        <taxon>Spiralia</taxon>
        <taxon>Lophotrochozoa</taxon>
        <taxon>Mollusca</taxon>
        <taxon>Bivalvia</taxon>
        <taxon>Autobranchia</taxon>
        <taxon>Pteriomorphia</taxon>
        <taxon>Mytilida</taxon>
        <taxon>Mytiloidea</taxon>
        <taxon>Mytilidae</taxon>
        <taxon>Mytilinae</taxon>
        <taxon>Mytilus</taxon>
    </lineage>
</organism>
<comment type="caution">
    <text evidence="5">The sequence shown here is derived from an EMBL/GenBank/DDBJ whole genome shotgun (WGS) entry which is preliminary data.</text>
</comment>
<proteinExistence type="predicted"/>
<evidence type="ECO:0000259" key="4">
    <source>
        <dbReference type="Pfam" id="PF00386"/>
    </source>
</evidence>